<protein>
    <recommendedName>
        <fullName evidence="3">Glycosyl transferase</fullName>
    </recommendedName>
</protein>
<name>A0ABP4FR95_9ACTN</name>
<comment type="caution">
    <text evidence="1">The sequence shown here is derived from an EMBL/GenBank/DDBJ whole genome shotgun (WGS) entry which is preliminary data.</text>
</comment>
<accession>A0ABP4FR95</accession>
<dbReference type="EMBL" id="BAAAKV010000070">
    <property type="protein sequence ID" value="GAA1193681.1"/>
    <property type="molecule type" value="Genomic_DNA"/>
</dbReference>
<gene>
    <name evidence="1" type="ORF">GCM10009654_58590</name>
</gene>
<dbReference type="RefSeq" id="WP_344283096.1">
    <property type="nucleotide sequence ID" value="NZ_BAAAKV010000070.1"/>
</dbReference>
<proteinExistence type="predicted"/>
<organism evidence="1 2">
    <name type="scientific">Streptomyces hebeiensis</name>
    <dbReference type="NCBI Taxonomy" id="229486"/>
    <lineage>
        <taxon>Bacteria</taxon>
        <taxon>Bacillati</taxon>
        <taxon>Actinomycetota</taxon>
        <taxon>Actinomycetes</taxon>
        <taxon>Kitasatosporales</taxon>
        <taxon>Streptomycetaceae</taxon>
        <taxon>Streptomyces</taxon>
    </lineage>
</organism>
<keyword evidence="2" id="KW-1185">Reference proteome</keyword>
<evidence type="ECO:0000313" key="2">
    <source>
        <dbReference type="Proteomes" id="UP001501371"/>
    </source>
</evidence>
<sequence length="318" mass="35110">MNRTEAVSPEGVSPAAGQSLPDARVGAFALTRRLLATRAPRFTGRHGVEVHSLVSADHVPLYLFAAKSLARHWPEVTPVVHDDGTLTGRDTARLRRHVPEARIIGRADADRRVEALLVDQPVLRAVRRNNVRVLQLVDYFLLSEASMVVGMDSDVVFLSRPAKLIEWAAAPPARRPAFLYSPEFGWEPQGVHWIAEHLPGTPYVPYMCCGFAAADTAAFFDPAFLERILASLPREISFAPRYVTQMAYSLLGGRLGEDRTLDLGEPYRSGRLAWLPAIEDRVICHYFASHERSSAFDNLADEGPLLRRALGLAPDTAG</sequence>
<evidence type="ECO:0008006" key="3">
    <source>
        <dbReference type="Google" id="ProtNLM"/>
    </source>
</evidence>
<dbReference type="Proteomes" id="UP001501371">
    <property type="component" value="Unassembled WGS sequence"/>
</dbReference>
<reference evidence="2" key="1">
    <citation type="journal article" date="2019" name="Int. J. Syst. Evol. Microbiol.">
        <title>The Global Catalogue of Microorganisms (GCM) 10K type strain sequencing project: providing services to taxonomists for standard genome sequencing and annotation.</title>
        <authorList>
            <consortium name="The Broad Institute Genomics Platform"/>
            <consortium name="The Broad Institute Genome Sequencing Center for Infectious Disease"/>
            <person name="Wu L."/>
            <person name="Ma J."/>
        </authorList>
    </citation>
    <scope>NUCLEOTIDE SEQUENCE [LARGE SCALE GENOMIC DNA]</scope>
    <source>
        <strain evidence="2">JCM 12696</strain>
    </source>
</reference>
<evidence type="ECO:0000313" key="1">
    <source>
        <dbReference type="EMBL" id="GAA1193681.1"/>
    </source>
</evidence>